<dbReference type="PANTHER" id="PTHR13500:SF0">
    <property type="entry name" value="NUCLEOLAR PRE-RIBOSOMAL-ASSOCIATED PROTEIN 1"/>
    <property type="match status" value="1"/>
</dbReference>
<name>A0A087U6L2_STEMI</name>
<dbReference type="InterPro" id="IPR039844">
    <property type="entry name" value="URB1"/>
</dbReference>
<feature type="non-terminal residue" evidence="1">
    <location>
        <position position="372"/>
    </location>
</feature>
<dbReference type="GO" id="GO:0005730">
    <property type="term" value="C:nucleolus"/>
    <property type="evidence" value="ECO:0007669"/>
    <property type="project" value="TreeGrafter"/>
</dbReference>
<gene>
    <name evidence="1" type="ORF">X975_03259</name>
</gene>
<evidence type="ECO:0000313" key="1">
    <source>
        <dbReference type="EMBL" id="KFM73001.1"/>
    </source>
</evidence>
<dbReference type="GO" id="GO:0000466">
    <property type="term" value="P:maturation of 5.8S rRNA from tricistronic rRNA transcript (SSU-rRNA, 5.8S rRNA, LSU-rRNA)"/>
    <property type="evidence" value="ECO:0007669"/>
    <property type="project" value="TreeGrafter"/>
</dbReference>
<protein>
    <submittedName>
        <fullName evidence="1">Uncharacterized protein</fullName>
    </submittedName>
</protein>
<accession>A0A087U6L2</accession>
<keyword evidence="2" id="KW-1185">Reference proteome</keyword>
<dbReference type="AlphaFoldDB" id="A0A087U6L2"/>
<dbReference type="Proteomes" id="UP000054359">
    <property type="component" value="Unassembled WGS sequence"/>
</dbReference>
<dbReference type="OrthoDB" id="72892at2759"/>
<organism evidence="1 2">
    <name type="scientific">Stegodyphus mimosarum</name>
    <name type="common">African social velvet spider</name>
    <dbReference type="NCBI Taxonomy" id="407821"/>
    <lineage>
        <taxon>Eukaryota</taxon>
        <taxon>Metazoa</taxon>
        <taxon>Ecdysozoa</taxon>
        <taxon>Arthropoda</taxon>
        <taxon>Chelicerata</taxon>
        <taxon>Arachnida</taxon>
        <taxon>Araneae</taxon>
        <taxon>Araneomorphae</taxon>
        <taxon>Entelegynae</taxon>
        <taxon>Eresoidea</taxon>
        <taxon>Eresidae</taxon>
        <taxon>Stegodyphus</taxon>
    </lineage>
</organism>
<evidence type="ECO:0000313" key="2">
    <source>
        <dbReference type="Proteomes" id="UP000054359"/>
    </source>
</evidence>
<dbReference type="EMBL" id="KK118463">
    <property type="protein sequence ID" value="KFM73001.1"/>
    <property type="molecule type" value="Genomic_DNA"/>
</dbReference>
<dbReference type="GO" id="GO:0000463">
    <property type="term" value="P:maturation of LSU-rRNA from tricistronic rRNA transcript (SSU-rRNA, 5.8S rRNA, LSU-rRNA)"/>
    <property type="evidence" value="ECO:0007669"/>
    <property type="project" value="TreeGrafter"/>
</dbReference>
<dbReference type="PANTHER" id="PTHR13500">
    <property type="entry name" value="NUCLEOLAR PRERIBOSOMAL-ASSOCIATED PROTEIN 1"/>
    <property type="match status" value="1"/>
</dbReference>
<sequence length="372" mass="43053">MKELQTYWNRLTSGNESTPENNIDKDFPVPSLSAQLLKVLEIIKIFKELSLNFCQDFNLNLPALFSNLKRCSNFLTREELCRINIEIIDIVAKQGNESLVLWNKKMAESPLMIVFDMYLSSQDSQTISGISEVVYKVLFHTKIFDHCIWEIDVWLDAMKCAKKKHVPFIIEFINNTMHTLLQQSNKFNDEIIETFYSKVDSEQKNPSELLEDLLSDGQGNSVAANEKVEDILANQEQYFSCLVPAVVAAFPSLEDHKKKGCQLFVERTFTHILHRQYKPKLFLEIVNKYNSAISPGVYAYWELLCSCKQIKQSKESEFYPSESSMCESDLIDHLKYKFICTHALDNCSKPCLCVIKHIPQNLDIAYVRKVIW</sequence>
<reference evidence="1 2" key="1">
    <citation type="submission" date="2013-11" db="EMBL/GenBank/DDBJ databases">
        <title>Genome sequencing of Stegodyphus mimosarum.</title>
        <authorList>
            <person name="Bechsgaard J."/>
        </authorList>
    </citation>
    <scope>NUCLEOTIDE SEQUENCE [LARGE SCALE GENOMIC DNA]</scope>
</reference>
<proteinExistence type="predicted"/>